<organism evidence="8 9">
    <name type="scientific">Paracoccus fistulariae</name>
    <dbReference type="NCBI Taxonomy" id="658446"/>
    <lineage>
        <taxon>Bacteria</taxon>
        <taxon>Pseudomonadati</taxon>
        <taxon>Pseudomonadota</taxon>
        <taxon>Alphaproteobacteria</taxon>
        <taxon>Rhodobacterales</taxon>
        <taxon>Paracoccaceae</taxon>
        <taxon>Paracoccus</taxon>
    </lineage>
</organism>
<feature type="transmembrane region" description="Helical" evidence="6">
    <location>
        <begin position="288"/>
        <end position="306"/>
    </location>
</feature>
<evidence type="ECO:0000259" key="7">
    <source>
        <dbReference type="Pfam" id="PF00892"/>
    </source>
</evidence>
<gene>
    <name evidence="8" type="ORF">JHX87_08855</name>
</gene>
<evidence type="ECO:0000256" key="5">
    <source>
        <dbReference type="ARBA" id="ARBA00023136"/>
    </source>
</evidence>
<keyword evidence="5 6" id="KW-0472">Membrane</keyword>
<dbReference type="RefSeq" id="WP_271886536.1">
    <property type="nucleotide sequence ID" value="NZ_JAQBIF010000010.1"/>
</dbReference>
<feature type="transmembrane region" description="Helical" evidence="6">
    <location>
        <begin position="264"/>
        <end position="282"/>
    </location>
</feature>
<evidence type="ECO:0000313" key="8">
    <source>
        <dbReference type="EMBL" id="WCR08874.1"/>
    </source>
</evidence>
<protein>
    <submittedName>
        <fullName evidence="8">DMT family transporter</fullName>
    </submittedName>
</protein>
<feature type="transmembrane region" description="Helical" evidence="6">
    <location>
        <begin position="168"/>
        <end position="188"/>
    </location>
</feature>
<comment type="similarity">
    <text evidence="2">Belongs to the EamA transporter family.</text>
</comment>
<evidence type="ECO:0000313" key="9">
    <source>
        <dbReference type="Proteomes" id="UP001219349"/>
    </source>
</evidence>
<proteinExistence type="inferred from homology"/>
<keyword evidence="9" id="KW-1185">Reference proteome</keyword>
<feature type="transmembrane region" description="Helical" evidence="6">
    <location>
        <begin position="21"/>
        <end position="45"/>
    </location>
</feature>
<keyword evidence="3 6" id="KW-0812">Transmembrane</keyword>
<feature type="transmembrane region" description="Helical" evidence="6">
    <location>
        <begin position="85"/>
        <end position="105"/>
    </location>
</feature>
<dbReference type="Proteomes" id="UP001219349">
    <property type="component" value="Chromosome"/>
</dbReference>
<dbReference type="SUPFAM" id="SSF103481">
    <property type="entry name" value="Multidrug resistance efflux transporter EmrE"/>
    <property type="match status" value="2"/>
</dbReference>
<feature type="transmembrane region" description="Helical" evidence="6">
    <location>
        <begin position="231"/>
        <end position="252"/>
    </location>
</feature>
<accession>A0ABY7SPR7</accession>
<feature type="transmembrane region" description="Helical" evidence="6">
    <location>
        <begin position="51"/>
        <end position="73"/>
    </location>
</feature>
<feature type="transmembrane region" description="Helical" evidence="6">
    <location>
        <begin position="111"/>
        <end position="132"/>
    </location>
</feature>
<comment type="subcellular location">
    <subcellularLocation>
        <location evidence="1">Membrane</location>
        <topology evidence="1">Multi-pass membrane protein</topology>
    </subcellularLocation>
</comment>
<evidence type="ECO:0000256" key="4">
    <source>
        <dbReference type="ARBA" id="ARBA00022989"/>
    </source>
</evidence>
<evidence type="ECO:0000256" key="1">
    <source>
        <dbReference type="ARBA" id="ARBA00004141"/>
    </source>
</evidence>
<sequence length="312" mass="33049">MQLGAGVESVRASRSLRQEALRGHFAMFLFSALVAGSFSLGARAANLIDPAAITVARFVIAAGILAGVVMLRGTGRPAALLQQPWRYLLLGTAFAAYFVLMFEGLKTAAPISASAVFTLTPLMAAGFGWLLLGQRPDRHIIAALLLGAIGALWVIFRGDIQALTRLQLGRGEAIYLIGCVFHAIYTPLVRKLSRGEGPVISSLGTLIAGGLLTLVWGWQAVSSTAWGALPAIVWITIFYVGVFASAVTTLLVQYSTLRLPSSKVMAYTYLTPVWVIALEAVLGNGLPGSIVLVGIALTMVALVMLLREDPEG</sequence>
<dbReference type="Pfam" id="PF00892">
    <property type="entry name" value="EamA"/>
    <property type="match status" value="2"/>
</dbReference>
<dbReference type="PANTHER" id="PTHR32322">
    <property type="entry name" value="INNER MEMBRANE TRANSPORTER"/>
    <property type="match status" value="1"/>
</dbReference>
<feature type="transmembrane region" description="Helical" evidence="6">
    <location>
        <begin position="139"/>
        <end position="156"/>
    </location>
</feature>
<dbReference type="InterPro" id="IPR037185">
    <property type="entry name" value="EmrE-like"/>
</dbReference>
<reference evidence="8 9" key="1">
    <citation type="submission" date="2021-01" db="EMBL/GenBank/DDBJ databases">
        <title>Biogeographic distribution of Paracoccus.</title>
        <authorList>
            <person name="Hollensteiner J."/>
            <person name="Leineberger J."/>
            <person name="Brinkhoff T."/>
            <person name="Daniel R."/>
        </authorList>
    </citation>
    <scope>NUCLEOTIDE SEQUENCE [LARGE SCALE GENOMIC DNA]</scope>
    <source>
        <strain evidence="8 9">KCTC 22803</strain>
    </source>
</reference>
<evidence type="ECO:0000256" key="3">
    <source>
        <dbReference type="ARBA" id="ARBA00022692"/>
    </source>
</evidence>
<dbReference type="EMBL" id="CP067136">
    <property type="protein sequence ID" value="WCR08874.1"/>
    <property type="molecule type" value="Genomic_DNA"/>
</dbReference>
<name>A0ABY7SPR7_9RHOB</name>
<feature type="domain" description="EamA" evidence="7">
    <location>
        <begin position="22"/>
        <end position="155"/>
    </location>
</feature>
<dbReference type="InterPro" id="IPR050638">
    <property type="entry name" value="AA-Vitamin_Transporters"/>
</dbReference>
<feature type="transmembrane region" description="Helical" evidence="6">
    <location>
        <begin position="200"/>
        <end position="219"/>
    </location>
</feature>
<dbReference type="PANTHER" id="PTHR32322:SF2">
    <property type="entry name" value="EAMA DOMAIN-CONTAINING PROTEIN"/>
    <property type="match status" value="1"/>
</dbReference>
<dbReference type="InterPro" id="IPR000620">
    <property type="entry name" value="EamA_dom"/>
</dbReference>
<feature type="domain" description="EamA" evidence="7">
    <location>
        <begin position="171"/>
        <end position="306"/>
    </location>
</feature>
<evidence type="ECO:0000256" key="2">
    <source>
        <dbReference type="ARBA" id="ARBA00007362"/>
    </source>
</evidence>
<keyword evidence="4 6" id="KW-1133">Transmembrane helix</keyword>
<evidence type="ECO:0000256" key="6">
    <source>
        <dbReference type="SAM" id="Phobius"/>
    </source>
</evidence>